<comment type="caution">
    <text evidence="1">The sequence shown here is derived from an EMBL/GenBank/DDBJ whole genome shotgun (WGS) entry which is preliminary data.</text>
</comment>
<sequence>MNTFEFAVKNGEMSSFFRGEGKYFIRCPDWGIHLHGANLSGAIESYIKENNYGNQVLESGFLIFLKSLKVDKEDFEHLLANLAAYFAIKNDKSGLSGVNFFRSSESVQILKSYLKEVRKSGLYASVQPEMKAYIDYMVENGSNLVRDVLDSDY</sequence>
<evidence type="ECO:0000313" key="2">
    <source>
        <dbReference type="Proteomes" id="UP001548189"/>
    </source>
</evidence>
<organism evidence="1 2">
    <name type="scientific">Aliikangiella maris</name>
    <dbReference type="NCBI Taxonomy" id="3162458"/>
    <lineage>
        <taxon>Bacteria</taxon>
        <taxon>Pseudomonadati</taxon>
        <taxon>Pseudomonadota</taxon>
        <taxon>Gammaproteobacteria</taxon>
        <taxon>Oceanospirillales</taxon>
        <taxon>Pleioneaceae</taxon>
        <taxon>Aliikangiella</taxon>
    </lineage>
</organism>
<evidence type="ECO:0000313" key="1">
    <source>
        <dbReference type="EMBL" id="MET1257596.1"/>
    </source>
</evidence>
<dbReference type="Proteomes" id="UP001548189">
    <property type="component" value="Unassembled WGS sequence"/>
</dbReference>
<name>A0ABV2C091_9GAMM</name>
<gene>
    <name evidence="1" type="ORF">ABVT43_20865</name>
</gene>
<protein>
    <submittedName>
        <fullName evidence="1">Uncharacterized protein</fullName>
    </submittedName>
</protein>
<dbReference type="RefSeq" id="WP_353898179.1">
    <property type="nucleotide sequence ID" value="NZ_JBEVCJ010000120.1"/>
</dbReference>
<proteinExistence type="predicted"/>
<reference evidence="1 2" key="1">
    <citation type="submission" date="2024-06" db="EMBL/GenBank/DDBJ databases">
        <authorList>
            <person name="Li F."/>
        </authorList>
    </citation>
    <scope>NUCLEOTIDE SEQUENCE [LARGE SCALE GENOMIC DNA]</scope>
    <source>
        <strain evidence="1 2">GXAS 311</strain>
    </source>
</reference>
<keyword evidence="2" id="KW-1185">Reference proteome</keyword>
<accession>A0ABV2C091</accession>
<dbReference type="EMBL" id="JBEVCJ010000120">
    <property type="protein sequence ID" value="MET1257596.1"/>
    <property type="molecule type" value="Genomic_DNA"/>
</dbReference>